<gene>
    <name evidence="1" type="ORF">E2C01_035619</name>
</gene>
<dbReference type="AlphaFoldDB" id="A0A5B7F9N0"/>
<protein>
    <submittedName>
        <fullName evidence="1">Uncharacterized protein</fullName>
    </submittedName>
</protein>
<evidence type="ECO:0000313" key="2">
    <source>
        <dbReference type="Proteomes" id="UP000324222"/>
    </source>
</evidence>
<organism evidence="1 2">
    <name type="scientific">Portunus trituberculatus</name>
    <name type="common">Swimming crab</name>
    <name type="synonym">Neptunus trituberculatus</name>
    <dbReference type="NCBI Taxonomy" id="210409"/>
    <lineage>
        <taxon>Eukaryota</taxon>
        <taxon>Metazoa</taxon>
        <taxon>Ecdysozoa</taxon>
        <taxon>Arthropoda</taxon>
        <taxon>Crustacea</taxon>
        <taxon>Multicrustacea</taxon>
        <taxon>Malacostraca</taxon>
        <taxon>Eumalacostraca</taxon>
        <taxon>Eucarida</taxon>
        <taxon>Decapoda</taxon>
        <taxon>Pleocyemata</taxon>
        <taxon>Brachyura</taxon>
        <taxon>Eubrachyura</taxon>
        <taxon>Portunoidea</taxon>
        <taxon>Portunidae</taxon>
        <taxon>Portuninae</taxon>
        <taxon>Portunus</taxon>
    </lineage>
</organism>
<reference evidence="1 2" key="1">
    <citation type="submission" date="2019-05" db="EMBL/GenBank/DDBJ databases">
        <title>Another draft genome of Portunus trituberculatus and its Hox gene families provides insights of decapod evolution.</title>
        <authorList>
            <person name="Jeong J.-H."/>
            <person name="Song I."/>
            <person name="Kim S."/>
            <person name="Choi T."/>
            <person name="Kim D."/>
            <person name="Ryu S."/>
            <person name="Kim W."/>
        </authorList>
    </citation>
    <scope>NUCLEOTIDE SEQUENCE [LARGE SCALE GENOMIC DNA]</scope>
    <source>
        <tissue evidence="1">Muscle</tissue>
    </source>
</reference>
<name>A0A5B7F9N0_PORTR</name>
<keyword evidence="2" id="KW-1185">Reference proteome</keyword>
<sequence>MTECTSYERWLEGQEEIEKMQELEEEFIVNIEEEEEEEGEEVGVTVVACHTTAPSRLESGEVAWSRDSLRMMRLKRFMQRKWI</sequence>
<accession>A0A5B7F9N0</accession>
<proteinExistence type="predicted"/>
<dbReference type="EMBL" id="VSRR010005272">
    <property type="protein sequence ID" value="MPC42006.1"/>
    <property type="molecule type" value="Genomic_DNA"/>
</dbReference>
<comment type="caution">
    <text evidence="1">The sequence shown here is derived from an EMBL/GenBank/DDBJ whole genome shotgun (WGS) entry which is preliminary data.</text>
</comment>
<dbReference type="Proteomes" id="UP000324222">
    <property type="component" value="Unassembled WGS sequence"/>
</dbReference>
<evidence type="ECO:0000313" key="1">
    <source>
        <dbReference type="EMBL" id="MPC42006.1"/>
    </source>
</evidence>